<dbReference type="EMBL" id="BK015115">
    <property type="protein sequence ID" value="DAD91548.1"/>
    <property type="molecule type" value="Genomic_DNA"/>
</dbReference>
<sequence length="131" mass="14802">MADKKKKSKKQLPDLSKQDILTPIELGSIGTNGDPCFGKSYNLSSKECKICGDSELCCIKFAAAMGKTRKQLESENDYKDLETLVDVQAVKKTIRNLKRNGAKKKEILEKIKRKYEISLDQARAIYKEIKS</sequence>
<organism evidence="1">
    <name type="scientific">Myoviridae sp. ctx322</name>
    <dbReference type="NCBI Taxonomy" id="2826711"/>
    <lineage>
        <taxon>Viruses</taxon>
        <taxon>Duplodnaviria</taxon>
        <taxon>Heunggongvirae</taxon>
        <taxon>Uroviricota</taxon>
        <taxon>Caudoviricetes</taxon>
    </lineage>
</organism>
<reference evidence="1" key="1">
    <citation type="journal article" date="2021" name="Proc. Natl. Acad. Sci. U.S.A.">
        <title>A Catalog of Tens of Thousands of Viruses from Human Metagenomes Reveals Hidden Associations with Chronic Diseases.</title>
        <authorList>
            <person name="Tisza M.J."/>
            <person name="Buck C.B."/>
        </authorList>
    </citation>
    <scope>NUCLEOTIDE SEQUENCE</scope>
    <source>
        <strain evidence="1">Ctx322</strain>
    </source>
</reference>
<evidence type="ECO:0000313" key="1">
    <source>
        <dbReference type="EMBL" id="DAD91548.1"/>
    </source>
</evidence>
<accession>A0A8S5NAT0</accession>
<name>A0A8S5NAT0_9CAUD</name>
<protein>
    <submittedName>
        <fullName evidence="1">Uncharacterized protein</fullName>
    </submittedName>
</protein>
<proteinExistence type="predicted"/>